<proteinExistence type="predicted"/>
<keyword evidence="2" id="KW-1185">Reference proteome</keyword>
<evidence type="ECO:0000313" key="2">
    <source>
        <dbReference type="Proteomes" id="UP001063166"/>
    </source>
</evidence>
<organism evidence="1 2">
    <name type="scientific">Lyophyllum shimeji</name>
    <name type="common">Hon-shimeji</name>
    <name type="synonym">Tricholoma shimeji</name>
    <dbReference type="NCBI Taxonomy" id="47721"/>
    <lineage>
        <taxon>Eukaryota</taxon>
        <taxon>Fungi</taxon>
        <taxon>Dikarya</taxon>
        <taxon>Basidiomycota</taxon>
        <taxon>Agaricomycotina</taxon>
        <taxon>Agaricomycetes</taxon>
        <taxon>Agaricomycetidae</taxon>
        <taxon>Agaricales</taxon>
        <taxon>Tricholomatineae</taxon>
        <taxon>Lyophyllaceae</taxon>
        <taxon>Lyophyllum</taxon>
    </lineage>
</organism>
<dbReference type="SUPFAM" id="SSF52047">
    <property type="entry name" value="RNI-like"/>
    <property type="match status" value="1"/>
</dbReference>
<evidence type="ECO:0000313" key="1">
    <source>
        <dbReference type="EMBL" id="GLB36804.1"/>
    </source>
</evidence>
<dbReference type="EMBL" id="BRPK01000003">
    <property type="protein sequence ID" value="GLB36804.1"/>
    <property type="molecule type" value="Genomic_DNA"/>
</dbReference>
<comment type="caution">
    <text evidence="1">The sequence shown here is derived from an EMBL/GenBank/DDBJ whole genome shotgun (WGS) entry which is preliminary data.</text>
</comment>
<reference evidence="1" key="1">
    <citation type="submission" date="2022-07" db="EMBL/GenBank/DDBJ databases">
        <title>The genome of Lyophyllum shimeji provides insight into the initial evolution of ectomycorrhizal fungal genome.</title>
        <authorList>
            <person name="Kobayashi Y."/>
            <person name="Shibata T."/>
            <person name="Hirakawa H."/>
            <person name="Shigenobu S."/>
            <person name="Nishiyama T."/>
            <person name="Yamada A."/>
            <person name="Hasebe M."/>
            <person name="Kawaguchi M."/>
        </authorList>
    </citation>
    <scope>NUCLEOTIDE SEQUENCE</scope>
    <source>
        <strain evidence="1">AT787</strain>
    </source>
</reference>
<evidence type="ECO:0008006" key="3">
    <source>
        <dbReference type="Google" id="ProtNLM"/>
    </source>
</evidence>
<dbReference type="Proteomes" id="UP001063166">
    <property type="component" value="Unassembled WGS sequence"/>
</dbReference>
<dbReference type="AlphaFoldDB" id="A0A9P3UJB7"/>
<name>A0A9P3UJB7_LYOSH</name>
<protein>
    <recommendedName>
        <fullName evidence="3">F-box domain-containing protein</fullName>
    </recommendedName>
</protein>
<dbReference type="InterPro" id="IPR032675">
    <property type="entry name" value="LRR_dom_sf"/>
</dbReference>
<gene>
    <name evidence="1" type="ORF">LshimejAT787_0310910</name>
</gene>
<sequence length="402" mass="45916">MSLPLEIFDLIFACLERRKSRTARQTLATCLLVSRDFLQLARPYVHRELSFTASDAPMVVQWLDDDVVGHIRHLDIWGVHCSAPPDTPEPPKDHLKTLCRCLGRQFPKLEKFTLSKITWTIMPSDLQQIMSRLMQVSTLRHFGAQFAFDLPATFVTSSKTLRNLDLFEVTLAAVEKAPSSHSRINLSDTLETLWLDPLDEQETAAHLLDVLLSASTPYSQLRHISMFDYPGSGLHTRVWELISRSHQSLQCLKLKIDDENCDESFDHPLANMPLDLQHHRALESIVIHDCIFGDEAVEWLADVLDSLPTPNALKTITISVDTWLHGHGPPCSEAAWRRFDNALERLRECSLEQVAFPANEDFQRMIESRLPRIREAGGLQFPYNLTRHAGRSLFMRKGYQSQ</sequence>
<accession>A0A9P3UJB7</accession>
<dbReference type="Gene3D" id="3.80.10.10">
    <property type="entry name" value="Ribonuclease Inhibitor"/>
    <property type="match status" value="1"/>
</dbReference>